<dbReference type="Gramene" id="TuG1812G0500005035.01.T01">
    <property type="protein sequence ID" value="TuG1812G0500005035.01.T01.cds282120"/>
    <property type="gene ID" value="TuG1812G0500005035.01"/>
</dbReference>
<reference evidence="2" key="3">
    <citation type="submission" date="2022-06" db="UniProtKB">
        <authorList>
            <consortium name="EnsemblPlants"/>
        </authorList>
    </citation>
    <scope>IDENTIFICATION</scope>
</reference>
<organism evidence="2 3">
    <name type="scientific">Triticum urartu</name>
    <name type="common">Red wild einkorn</name>
    <name type="synonym">Crithodium urartu</name>
    <dbReference type="NCBI Taxonomy" id="4572"/>
    <lineage>
        <taxon>Eukaryota</taxon>
        <taxon>Viridiplantae</taxon>
        <taxon>Streptophyta</taxon>
        <taxon>Embryophyta</taxon>
        <taxon>Tracheophyta</taxon>
        <taxon>Spermatophyta</taxon>
        <taxon>Magnoliopsida</taxon>
        <taxon>Liliopsida</taxon>
        <taxon>Poales</taxon>
        <taxon>Poaceae</taxon>
        <taxon>BOP clade</taxon>
        <taxon>Pooideae</taxon>
        <taxon>Triticodae</taxon>
        <taxon>Triticeae</taxon>
        <taxon>Triticinae</taxon>
        <taxon>Triticum</taxon>
    </lineage>
</organism>
<evidence type="ECO:0000256" key="1">
    <source>
        <dbReference type="SAM" id="Phobius"/>
    </source>
</evidence>
<dbReference type="Proteomes" id="UP000015106">
    <property type="component" value="Chromosome 5"/>
</dbReference>
<accession>A0A8R7QL52</accession>
<name>A0A8R7QL52_TRIUA</name>
<reference evidence="2" key="2">
    <citation type="submission" date="2018-03" db="EMBL/GenBank/DDBJ databases">
        <title>The Triticum urartu genome reveals the dynamic nature of wheat genome evolution.</title>
        <authorList>
            <person name="Ling H."/>
            <person name="Ma B."/>
            <person name="Shi X."/>
            <person name="Liu H."/>
            <person name="Dong L."/>
            <person name="Sun H."/>
            <person name="Cao Y."/>
            <person name="Gao Q."/>
            <person name="Zheng S."/>
            <person name="Li Y."/>
            <person name="Yu Y."/>
            <person name="Du H."/>
            <person name="Qi M."/>
            <person name="Li Y."/>
            <person name="Yu H."/>
            <person name="Cui Y."/>
            <person name="Wang N."/>
            <person name="Chen C."/>
            <person name="Wu H."/>
            <person name="Zhao Y."/>
            <person name="Zhang J."/>
            <person name="Li Y."/>
            <person name="Zhou W."/>
            <person name="Zhang B."/>
            <person name="Hu W."/>
            <person name="Eijk M."/>
            <person name="Tang J."/>
            <person name="Witsenboer H."/>
            <person name="Zhao S."/>
            <person name="Li Z."/>
            <person name="Zhang A."/>
            <person name="Wang D."/>
            <person name="Liang C."/>
        </authorList>
    </citation>
    <scope>NUCLEOTIDE SEQUENCE [LARGE SCALE GENOMIC DNA]</scope>
    <source>
        <strain evidence="2">cv. G1812</strain>
    </source>
</reference>
<dbReference type="AlphaFoldDB" id="A0A8R7QL52"/>
<keyword evidence="3" id="KW-1185">Reference proteome</keyword>
<protein>
    <submittedName>
        <fullName evidence="2">Uncharacterized protein</fullName>
    </submittedName>
</protein>
<evidence type="ECO:0000313" key="2">
    <source>
        <dbReference type="EnsemblPlants" id="TuG1812G0500005035.01.T01.cds282120"/>
    </source>
</evidence>
<evidence type="ECO:0000313" key="3">
    <source>
        <dbReference type="Proteomes" id="UP000015106"/>
    </source>
</evidence>
<keyword evidence="1" id="KW-0812">Transmembrane</keyword>
<reference evidence="3" key="1">
    <citation type="journal article" date="2013" name="Nature">
        <title>Draft genome of the wheat A-genome progenitor Triticum urartu.</title>
        <authorList>
            <person name="Ling H.Q."/>
            <person name="Zhao S."/>
            <person name="Liu D."/>
            <person name="Wang J."/>
            <person name="Sun H."/>
            <person name="Zhang C."/>
            <person name="Fan H."/>
            <person name="Li D."/>
            <person name="Dong L."/>
            <person name="Tao Y."/>
            <person name="Gao C."/>
            <person name="Wu H."/>
            <person name="Li Y."/>
            <person name="Cui Y."/>
            <person name="Guo X."/>
            <person name="Zheng S."/>
            <person name="Wang B."/>
            <person name="Yu K."/>
            <person name="Liang Q."/>
            <person name="Yang W."/>
            <person name="Lou X."/>
            <person name="Chen J."/>
            <person name="Feng M."/>
            <person name="Jian J."/>
            <person name="Zhang X."/>
            <person name="Luo G."/>
            <person name="Jiang Y."/>
            <person name="Liu J."/>
            <person name="Wang Z."/>
            <person name="Sha Y."/>
            <person name="Zhang B."/>
            <person name="Wu H."/>
            <person name="Tang D."/>
            <person name="Shen Q."/>
            <person name="Xue P."/>
            <person name="Zou S."/>
            <person name="Wang X."/>
            <person name="Liu X."/>
            <person name="Wang F."/>
            <person name="Yang Y."/>
            <person name="An X."/>
            <person name="Dong Z."/>
            <person name="Zhang K."/>
            <person name="Zhang X."/>
            <person name="Luo M.C."/>
            <person name="Dvorak J."/>
            <person name="Tong Y."/>
            <person name="Wang J."/>
            <person name="Yang H."/>
            <person name="Li Z."/>
            <person name="Wang D."/>
            <person name="Zhang A."/>
            <person name="Wang J."/>
        </authorList>
    </citation>
    <scope>NUCLEOTIDE SEQUENCE</scope>
    <source>
        <strain evidence="3">cv. G1812</strain>
    </source>
</reference>
<keyword evidence="1" id="KW-1133">Transmembrane helix</keyword>
<keyword evidence="1" id="KW-0472">Membrane</keyword>
<sequence length="47" mass="5189">MPTRQDELHPIPLSVYMQACVMCSASSSLFLINGSLTEQSMLFRLAA</sequence>
<dbReference type="EnsemblPlants" id="TuG1812G0500005035.01.T01">
    <property type="protein sequence ID" value="TuG1812G0500005035.01.T01.cds282120"/>
    <property type="gene ID" value="TuG1812G0500005035.01"/>
</dbReference>
<feature type="transmembrane region" description="Helical" evidence="1">
    <location>
        <begin position="15"/>
        <end position="36"/>
    </location>
</feature>
<proteinExistence type="predicted"/>